<name>A0ABP1AWT0_9BRYO</name>
<feature type="compositionally biased region" description="Basic and acidic residues" evidence="1">
    <location>
        <begin position="121"/>
        <end position="136"/>
    </location>
</feature>
<reference evidence="2" key="1">
    <citation type="submission" date="2024-03" db="EMBL/GenBank/DDBJ databases">
        <authorList>
            <consortium name="ELIXIR-Norway"/>
            <consortium name="Elixir Norway"/>
        </authorList>
    </citation>
    <scope>NUCLEOTIDE SEQUENCE</scope>
</reference>
<evidence type="ECO:0000256" key="1">
    <source>
        <dbReference type="SAM" id="MobiDB-lite"/>
    </source>
</evidence>
<dbReference type="Proteomes" id="UP001497522">
    <property type="component" value="Chromosome 16"/>
</dbReference>
<evidence type="ECO:0000313" key="2">
    <source>
        <dbReference type="EMBL" id="CAK9866991.1"/>
    </source>
</evidence>
<dbReference type="EMBL" id="OZ023717">
    <property type="protein sequence ID" value="CAK9866991.1"/>
    <property type="molecule type" value="Genomic_DNA"/>
</dbReference>
<proteinExistence type="predicted"/>
<feature type="compositionally biased region" description="Polar residues" evidence="1">
    <location>
        <begin position="51"/>
        <end position="65"/>
    </location>
</feature>
<feature type="region of interest" description="Disordered" evidence="1">
    <location>
        <begin position="36"/>
        <end position="158"/>
    </location>
</feature>
<keyword evidence="3" id="KW-1185">Reference proteome</keyword>
<feature type="compositionally biased region" description="Polar residues" evidence="1">
    <location>
        <begin position="79"/>
        <end position="90"/>
    </location>
</feature>
<organism evidence="2 3">
    <name type="scientific">Sphagnum jensenii</name>
    <dbReference type="NCBI Taxonomy" id="128206"/>
    <lineage>
        <taxon>Eukaryota</taxon>
        <taxon>Viridiplantae</taxon>
        <taxon>Streptophyta</taxon>
        <taxon>Embryophyta</taxon>
        <taxon>Bryophyta</taxon>
        <taxon>Sphagnophytina</taxon>
        <taxon>Sphagnopsida</taxon>
        <taxon>Sphagnales</taxon>
        <taxon>Sphagnaceae</taxon>
        <taxon>Sphagnum</taxon>
    </lineage>
</organism>
<protein>
    <submittedName>
        <fullName evidence="2">Uncharacterized protein</fullName>
    </submittedName>
</protein>
<accession>A0ABP1AWT0</accession>
<sequence>MMNFCSNSEEQRDPKLNEYRQVADRVQEAGRCDYQEIGKLGNSKPIHNGDGNDTFTSLIPGNDGNSLARGRFARPVQDPESNLPETNASPPGSAHLWDKNSIDQAPALSVTPKAQMKGSKGRGEARKNQSRSDGRTGEPNSQQPLPSEVPEEEQAQIG</sequence>
<evidence type="ECO:0000313" key="3">
    <source>
        <dbReference type="Proteomes" id="UP001497522"/>
    </source>
</evidence>
<feature type="compositionally biased region" description="Acidic residues" evidence="1">
    <location>
        <begin position="149"/>
        <end position="158"/>
    </location>
</feature>
<gene>
    <name evidence="2" type="ORF">CSSPJE1EN2_LOCUS9986</name>
</gene>